<dbReference type="STRING" id="2025994.A0A2T3AKT5"/>
<evidence type="ECO:0000256" key="12">
    <source>
        <dbReference type="ARBA" id="ARBA00023172"/>
    </source>
</evidence>
<dbReference type="Proteomes" id="UP000241462">
    <property type="component" value="Unassembled WGS sequence"/>
</dbReference>
<dbReference type="Pfam" id="PF07574">
    <property type="entry name" value="SMC_Nse1"/>
    <property type="match status" value="1"/>
</dbReference>
<comment type="catalytic activity">
    <reaction evidence="1 15">
        <text>S-ubiquitinyl-[E2 ubiquitin-conjugating enzyme]-L-cysteine + [acceptor protein]-L-lysine = [E2 ubiquitin-conjugating enzyme]-L-cysteine + N(6)-ubiquitinyl-[acceptor protein]-L-lysine.</text>
        <dbReference type="EC" id="2.3.2.27"/>
    </reaction>
</comment>
<evidence type="ECO:0000256" key="11">
    <source>
        <dbReference type="ARBA" id="ARBA00022833"/>
    </source>
</evidence>
<keyword evidence="19" id="KW-1185">Reference proteome</keyword>
<protein>
    <recommendedName>
        <fullName evidence="5 15">Non-structural maintenance of chromosomes element 1 homolog</fullName>
        <ecNumber evidence="4 15">2.3.2.27</ecNumber>
    </recommendedName>
</protein>
<keyword evidence="14 15" id="KW-0539">Nucleus</keyword>
<dbReference type="Pfam" id="PF08746">
    <property type="entry name" value="zf-RING-like"/>
    <property type="match status" value="1"/>
</dbReference>
<keyword evidence="11 15" id="KW-0862">Zinc</keyword>
<evidence type="ECO:0000256" key="10">
    <source>
        <dbReference type="ARBA" id="ARBA00022786"/>
    </source>
</evidence>
<reference evidence="18 19" key="1">
    <citation type="journal article" date="2018" name="Mycol. Prog.">
        <title>Coniella lustricola, a new species from submerged detritus.</title>
        <authorList>
            <person name="Raudabaugh D.B."/>
            <person name="Iturriaga T."/>
            <person name="Carver A."/>
            <person name="Mondo S."/>
            <person name="Pangilinan J."/>
            <person name="Lipzen A."/>
            <person name="He G."/>
            <person name="Amirebrahimi M."/>
            <person name="Grigoriev I.V."/>
            <person name="Miller A.N."/>
        </authorList>
    </citation>
    <scope>NUCLEOTIDE SEQUENCE [LARGE SCALE GENOMIC DNA]</scope>
    <source>
        <strain evidence="18 19">B22-T-1</strain>
    </source>
</reference>
<dbReference type="InterPro" id="IPR011513">
    <property type="entry name" value="Nse1"/>
</dbReference>
<dbReference type="InterPro" id="IPR013083">
    <property type="entry name" value="Znf_RING/FYVE/PHD"/>
</dbReference>
<name>A0A2T3AKT5_9PEZI</name>
<dbReference type="GO" id="GO:0061630">
    <property type="term" value="F:ubiquitin protein ligase activity"/>
    <property type="evidence" value="ECO:0007669"/>
    <property type="project" value="UniProtKB-EC"/>
</dbReference>
<keyword evidence="7 15" id="KW-0479">Metal-binding</keyword>
<dbReference type="OrthoDB" id="185455at2759"/>
<dbReference type="EMBL" id="KZ678378">
    <property type="protein sequence ID" value="PSS02294.1"/>
    <property type="molecule type" value="Genomic_DNA"/>
</dbReference>
<feature type="region of interest" description="Disordered" evidence="16">
    <location>
        <begin position="143"/>
        <end position="183"/>
    </location>
</feature>
<keyword evidence="9 15" id="KW-0863">Zinc-finger</keyword>
<keyword evidence="10 15" id="KW-0833">Ubl conjugation pathway</keyword>
<evidence type="ECO:0000256" key="9">
    <source>
        <dbReference type="ARBA" id="ARBA00022771"/>
    </source>
</evidence>
<dbReference type="GO" id="GO:0005634">
    <property type="term" value="C:nucleus"/>
    <property type="evidence" value="ECO:0007669"/>
    <property type="project" value="UniProtKB-SubCell"/>
</dbReference>
<comment type="subcellular location">
    <subcellularLocation>
        <location evidence="2 15">Nucleus</location>
    </subcellularLocation>
</comment>
<evidence type="ECO:0000256" key="6">
    <source>
        <dbReference type="ARBA" id="ARBA00022679"/>
    </source>
</evidence>
<keyword evidence="6 15" id="KW-0808">Transferase</keyword>
<evidence type="ECO:0000256" key="14">
    <source>
        <dbReference type="ARBA" id="ARBA00023242"/>
    </source>
</evidence>
<dbReference type="Gene3D" id="1.10.10.10">
    <property type="entry name" value="Winged helix-like DNA-binding domain superfamily/Winged helix DNA-binding domain"/>
    <property type="match status" value="1"/>
</dbReference>
<evidence type="ECO:0000256" key="1">
    <source>
        <dbReference type="ARBA" id="ARBA00000900"/>
    </source>
</evidence>
<evidence type="ECO:0000313" key="19">
    <source>
        <dbReference type="Proteomes" id="UP000241462"/>
    </source>
</evidence>
<dbReference type="GO" id="GO:0008270">
    <property type="term" value="F:zinc ion binding"/>
    <property type="evidence" value="ECO:0007669"/>
    <property type="project" value="UniProtKB-KW"/>
</dbReference>
<evidence type="ECO:0000256" key="13">
    <source>
        <dbReference type="ARBA" id="ARBA00023204"/>
    </source>
</evidence>
<organism evidence="18 19">
    <name type="scientific">Coniella lustricola</name>
    <dbReference type="NCBI Taxonomy" id="2025994"/>
    <lineage>
        <taxon>Eukaryota</taxon>
        <taxon>Fungi</taxon>
        <taxon>Dikarya</taxon>
        <taxon>Ascomycota</taxon>
        <taxon>Pezizomycotina</taxon>
        <taxon>Sordariomycetes</taxon>
        <taxon>Sordariomycetidae</taxon>
        <taxon>Diaporthales</taxon>
        <taxon>Schizoparmaceae</taxon>
        <taxon>Coniella</taxon>
    </lineage>
</organism>
<evidence type="ECO:0000256" key="8">
    <source>
        <dbReference type="ARBA" id="ARBA00022763"/>
    </source>
</evidence>
<evidence type="ECO:0000256" key="5">
    <source>
        <dbReference type="ARBA" id="ARBA00019422"/>
    </source>
</evidence>
<evidence type="ECO:0000256" key="4">
    <source>
        <dbReference type="ARBA" id="ARBA00012483"/>
    </source>
</evidence>
<evidence type="ECO:0000256" key="3">
    <source>
        <dbReference type="ARBA" id="ARBA00010258"/>
    </source>
</evidence>
<dbReference type="PANTHER" id="PTHR20973:SF0">
    <property type="entry name" value="NON-STRUCTURAL MAINTENANCE OF CHROMOSOMES ELEMENT 1 HOMOLOG"/>
    <property type="match status" value="1"/>
</dbReference>
<dbReference type="Gene3D" id="3.30.40.10">
    <property type="entry name" value="Zinc/RING finger domain, C3HC4 (zinc finger)"/>
    <property type="match status" value="1"/>
</dbReference>
<evidence type="ECO:0000256" key="16">
    <source>
        <dbReference type="SAM" id="MobiDB-lite"/>
    </source>
</evidence>
<evidence type="ECO:0000256" key="2">
    <source>
        <dbReference type="ARBA" id="ARBA00004123"/>
    </source>
</evidence>
<dbReference type="InParanoid" id="A0A2T3AKT5"/>
<dbReference type="InterPro" id="IPR036388">
    <property type="entry name" value="WH-like_DNA-bd_sf"/>
</dbReference>
<evidence type="ECO:0000256" key="7">
    <source>
        <dbReference type="ARBA" id="ARBA00022723"/>
    </source>
</evidence>
<evidence type="ECO:0000259" key="17">
    <source>
        <dbReference type="Pfam" id="PF08746"/>
    </source>
</evidence>
<dbReference type="GO" id="GO:0000724">
    <property type="term" value="P:double-strand break repair via homologous recombination"/>
    <property type="evidence" value="ECO:0007669"/>
    <property type="project" value="TreeGrafter"/>
</dbReference>
<sequence length="344" mass="37984">MESQSDEPDLPAGWGNAQRAFLQALMGRGTLTAREAKSILAAIQGSGASARDITDDQVRQFISQAREAVAPLDYDIRSTVHQTTRQQVWALINAHSDPSTQLATSRNPEEIAFIKRLLDAMFDTCNTPRREIMAVTAAQARKVARPPAQPHRFNNNYNNNDNHNHNAGEDADGAARQKQTAAVPVDKGLKHSEVEKLLPSLVDEGWLELSDEGFYSLSPRALMELKPWLLETYNEPDATPEDWQRIKFCEACKDIITTGQRCPSLECNLRLHDMCTEAFWRTRRGGQKVCSKCQTEWNGAVFVGPRAVTAAAAASARQRTSGGGTSNADSSMMPEQVKGSDEEE</sequence>
<dbReference type="InterPro" id="IPR014857">
    <property type="entry name" value="Nse1_RING_C4HC3-type"/>
</dbReference>
<comment type="function">
    <text evidence="15">Acts in a DNA repair pathway for removal of UV-induced DNA damage that is distinct from classical nucleotide excision repair and in repair of ionizing radiation damage. Functions in homologous recombination repair of DNA double strand breaks and in recovery of stalled replication forks.</text>
</comment>
<dbReference type="GO" id="GO:0030915">
    <property type="term" value="C:Smc5-Smc6 complex"/>
    <property type="evidence" value="ECO:0007669"/>
    <property type="project" value="UniProtKB-UniRule"/>
</dbReference>
<comment type="similarity">
    <text evidence="3 15">Belongs to the NSE1 family.</text>
</comment>
<dbReference type="Gene3D" id="3.90.1150.220">
    <property type="match status" value="1"/>
</dbReference>
<gene>
    <name evidence="18" type="ORF">BD289DRAFT_422400</name>
</gene>
<keyword evidence="12 15" id="KW-0233">DNA recombination</keyword>
<feature type="domain" description="Non-structural maintenance of chromosomes element 1 RING C4HC3-type" evidence="17">
    <location>
        <begin position="249"/>
        <end position="293"/>
    </location>
</feature>
<feature type="region of interest" description="Disordered" evidence="16">
    <location>
        <begin position="313"/>
        <end position="344"/>
    </location>
</feature>
<dbReference type="CDD" id="cd16493">
    <property type="entry name" value="RING-CH-C4HC3_NSE1"/>
    <property type="match status" value="1"/>
</dbReference>
<evidence type="ECO:0000256" key="15">
    <source>
        <dbReference type="RuleBase" id="RU368018"/>
    </source>
</evidence>
<proteinExistence type="inferred from homology"/>
<keyword evidence="13 15" id="KW-0234">DNA repair</keyword>
<dbReference type="EC" id="2.3.2.27" evidence="4 15"/>
<accession>A0A2T3AKT5</accession>
<keyword evidence="8 15" id="KW-0227">DNA damage</keyword>
<evidence type="ECO:0000313" key="18">
    <source>
        <dbReference type="EMBL" id="PSS02294.1"/>
    </source>
</evidence>
<comment type="subunit">
    <text evidence="15">Component of the Smc5-Smc6 complex.</text>
</comment>
<dbReference type="PANTHER" id="PTHR20973">
    <property type="entry name" value="NON-SMC ELEMENT 1-RELATED"/>
    <property type="match status" value="1"/>
</dbReference>
<dbReference type="AlphaFoldDB" id="A0A2T3AKT5"/>